<accession>A0A3S3MJF1</accession>
<evidence type="ECO:0000256" key="1">
    <source>
        <dbReference type="SAM" id="Phobius"/>
    </source>
</evidence>
<protein>
    <submittedName>
        <fullName evidence="2">Uncharacterized protein</fullName>
    </submittedName>
</protein>
<reference evidence="2 3" key="1">
    <citation type="journal article" date="2019" name="Nat. Plants">
        <title>Stout camphor tree genome fills gaps in understanding of flowering plant genome evolution.</title>
        <authorList>
            <person name="Chaw S.M."/>
            <person name="Liu Y.C."/>
            <person name="Wu Y.W."/>
            <person name="Wang H.Y."/>
            <person name="Lin C.I."/>
            <person name="Wu C.S."/>
            <person name="Ke H.M."/>
            <person name="Chang L.Y."/>
            <person name="Hsu C.Y."/>
            <person name="Yang H.T."/>
            <person name="Sudianto E."/>
            <person name="Hsu M.H."/>
            <person name="Wu K.P."/>
            <person name="Wang L.N."/>
            <person name="Leebens-Mack J.H."/>
            <person name="Tsai I.J."/>
        </authorList>
    </citation>
    <scope>NUCLEOTIDE SEQUENCE [LARGE SCALE GENOMIC DNA]</scope>
    <source>
        <strain evidence="3">cv. Chaw 1501</strain>
        <tissue evidence="2">Young leaves</tissue>
    </source>
</reference>
<keyword evidence="1" id="KW-0472">Membrane</keyword>
<organism evidence="2 3">
    <name type="scientific">Cinnamomum micranthum f. kanehirae</name>
    <dbReference type="NCBI Taxonomy" id="337451"/>
    <lineage>
        <taxon>Eukaryota</taxon>
        <taxon>Viridiplantae</taxon>
        <taxon>Streptophyta</taxon>
        <taxon>Embryophyta</taxon>
        <taxon>Tracheophyta</taxon>
        <taxon>Spermatophyta</taxon>
        <taxon>Magnoliopsida</taxon>
        <taxon>Magnoliidae</taxon>
        <taxon>Laurales</taxon>
        <taxon>Lauraceae</taxon>
        <taxon>Cinnamomum</taxon>
    </lineage>
</organism>
<keyword evidence="3" id="KW-1185">Reference proteome</keyword>
<evidence type="ECO:0000313" key="3">
    <source>
        <dbReference type="Proteomes" id="UP000283530"/>
    </source>
</evidence>
<dbReference type="Proteomes" id="UP000283530">
    <property type="component" value="Unassembled WGS sequence"/>
</dbReference>
<comment type="caution">
    <text evidence="2">The sequence shown here is derived from an EMBL/GenBank/DDBJ whole genome shotgun (WGS) entry which is preliminary data.</text>
</comment>
<name>A0A3S3MJF1_9MAGN</name>
<evidence type="ECO:0000313" key="2">
    <source>
        <dbReference type="EMBL" id="RWR74851.1"/>
    </source>
</evidence>
<feature type="transmembrane region" description="Helical" evidence="1">
    <location>
        <begin position="53"/>
        <end position="77"/>
    </location>
</feature>
<gene>
    <name evidence="2" type="ORF">CKAN_00320000</name>
</gene>
<dbReference type="EMBL" id="QPKB01000001">
    <property type="protein sequence ID" value="RWR74851.1"/>
    <property type="molecule type" value="Genomic_DNA"/>
</dbReference>
<keyword evidence="1" id="KW-1133">Transmembrane helix</keyword>
<sequence>MVSSSSLVRFSIHLQDFVESYMVGLRKMEESATKSLDHTQKMKASFNMLLWKIVYAVWIDHICLDWCILVGLIVTCYRGNRPVG</sequence>
<keyword evidence="1" id="KW-0812">Transmembrane</keyword>
<proteinExistence type="predicted"/>
<dbReference type="AlphaFoldDB" id="A0A3S3MJF1"/>